<keyword evidence="3 6" id="KW-0479">Metal-binding</keyword>
<evidence type="ECO:0000256" key="2">
    <source>
        <dbReference type="ARBA" id="ARBA00022617"/>
    </source>
</evidence>
<dbReference type="Gene3D" id="1.10.760.10">
    <property type="entry name" value="Cytochrome c-like domain"/>
    <property type="match status" value="2"/>
</dbReference>
<dbReference type="HOGENOM" id="CLU_034652_1_0_4"/>
<dbReference type="PANTHER" id="PTHR30600:SF7">
    <property type="entry name" value="CYTOCHROME C PEROXIDASE-RELATED"/>
    <property type="match status" value="1"/>
</dbReference>
<proteinExistence type="predicted"/>
<evidence type="ECO:0000256" key="3">
    <source>
        <dbReference type="ARBA" id="ARBA00022723"/>
    </source>
</evidence>
<dbReference type="PANTHER" id="PTHR30600">
    <property type="entry name" value="CYTOCHROME C PEROXIDASE-RELATED"/>
    <property type="match status" value="1"/>
</dbReference>
<organism evidence="9 10">
    <name type="scientific">Azoarcus sp. (strain BH72)</name>
    <dbReference type="NCBI Taxonomy" id="418699"/>
    <lineage>
        <taxon>Bacteria</taxon>
        <taxon>Pseudomonadati</taxon>
        <taxon>Pseudomonadota</taxon>
        <taxon>Betaproteobacteria</taxon>
        <taxon>Rhodocyclales</taxon>
        <taxon>Zoogloeaceae</taxon>
        <taxon>Azoarcus</taxon>
    </lineage>
</organism>
<dbReference type="KEGG" id="azo:azo1279"/>
<dbReference type="GO" id="GO:0009055">
    <property type="term" value="F:electron transfer activity"/>
    <property type="evidence" value="ECO:0007669"/>
    <property type="project" value="InterPro"/>
</dbReference>
<accession>A1K4Z1</accession>
<keyword evidence="10" id="KW-1185">Reference proteome</keyword>
<dbReference type="PROSITE" id="PS51007">
    <property type="entry name" value="CYTC"/>
    <property type="match status" value="2"/>
</dbReference>
<dbReference type="GO" id="GO:0030313">
    <property type="term" value="C:cell envelope"/>
    <property type="evidence" value="ECO:0007669"/>
    <property type="project" value="UniProtKB-SubCell"/>
</dbReference>
<keyword evidence="9" id="KW-0575">Peroxidase</keyword>
<dbReference type="eggNOG" id="COG1858">
    <property type="taxonomic scope" value="Bacteria"/>
</dbReference>
<feature type="domain" description="Cytochrome c" evidence="8">
    <location>
        <begin position="78"/>
        <end position="192"/>
    </location>
</feature>
<dbReference type="Proteomes" id="UP000002588">
    <property type="component" value="Chromosome"/>
</dbReference>
<dbReference type="GO" id="GO:0004130">
    <property type="term" value="F:cytochrome-c peroxidase activity"/>
    <property type="evidence" value="ECO:0007669"/>
    <property type="project" value="UniProtKB-EC"/>
</dbReference>
<feature type="domain" description="Cytochrome c" evidence="8">
    <location>
        <begin position="230"/>
        <end position="349"/>
    </location>
</feature>
<reference evidence="9 10" key="1">
    <citation type="journal article" date="2006" name="Nat. Biotechnol.">
        <title>Complete genome of the mutualistic, N2-fixing grass endophyte Azoarcus sp. strain BH72.</title>
        <authorList>
            <person name="Krause A."/>
            <person name="Ramakumar A."/>
            <person name="Bartels D."/>
            <person name="Battistoni F."/>
            <person name="Bekel T."/>
            <person name="Boch J."/>
            <person name="Boehm M."/>
            <person name="Friedrich F."/>
            <person name="Hurek T."/>
            <person name="Krause L."/>
            <person name="Linke B."/>
            <person name="McHardy A.C."/>
            <person name="Sarkar A."/>
            <person name="Schneiker S."/>
            <person name="Syed A.A."/>
            <person name="Thauer R."/>
            <person name="Vorhoelter F.-J."/>
            <person name="Weidner S."/>
            <person name="Puehler A."/>
            <person name="Reinhold-Hurek B."/>
            <person name="Kaiser O."/>
            <person name="Goesmann A."/>
        </authorList>
    </citation>
    <scope>NUCLEOTIDE SEQUENCE [LARGE SCALE GENOMIC DNA]</scope>
    <source>
        <strain evidence="9 10">BH72</strain>
    </source>
</reference>
<dbReference type="GO" id="GO:0046872">
    <property type="term" value="F:metal ion binding"/>
    <property type="evidence" value="ECO:0007669"/>
    <property type="project" value="UniProtKB-KW"/>
</dbReference>
<dbReference type="Pfam" id="PF03150">
    <property type="entry name" value="CCP_MauG"/>
    <property type="match status" value="1"/>
</dbReference>
<evidence type="ECO:0000256" key="1">
    <source>
        <dbReference type="ARBA" id="ARBA00004196"/>
    </source>
</evidence>
<evidence type="ECO:0000313" key="10">
    <source>
        <dbReference type="Proteomes" id="UP000002588"/>
    </source>
</evidence>
<sequence length="362" mass="39065">MTRLKTLFSATVKMPPVKRRALHLSIIGLLALLAVALVGLAWHDPLPELAASPTPATAIPSNEPLLPLPPRQPPAHPARVALGQRLFHEPLLSRDRTLACASCHNLSLGGTDRRPRSIGTGGALGQLNSPSVLNVALNFAQFWDGRVETLEAQVAGPLHNPVEMASNWAEAISRLRAQPEYRQAFALAYAGEGISETTIADALASFERSLLPVDSPFDRYLRGDRDAIDPDAREGYTRFKALGCASCHQGAGIGGNMFQRFGVMGDYFGARGDITVADLGRYNVTGRDADRHVFKVPSLRNVALTAPYFHDGNAATLDEAVAIMGRYQLGLELSAEDRRLIIAFLDTLTGQPPALAPAEPRR</sequence>
<dbReference type="InterPro" id="IPR004852">
    <property type="entry name" value="Di-haem_cyt_c_peroxidsae"/>
</dbReference>
<comment type="subcellular location">
    <subcellularLocation>
        <location evidence="1">Cell envelope</location>
    </subcellularLocation>
</comment>
<evidence type="ECO:0000256" key="5">
    <source>
        <dbReference type="ARBA" id="ARBA00023004"/>
    </source>
</evidence>
<dbReference type="InterPro" id="IPR036909">
    <property type="entry name" value="Cyt_c-like_dom_sf"/>
</dbReference>
<evidence type="ECO:0000256" key="6">
    <source>
        <dbReference type="PROSITE-ProRule" id="PRU00433"/>
    </source>
</evidence>
<dbReference type="EC" id="1.11.1.5" evidence="9"/>
<keyword evidence="7" id="KW-1133">Transmembrane helix</keyword>
<keyword evidence="7" id="KW-0472">Membrane</keyword>
<keyword evidence="5 6" id="KW-0408">Iron</keyword>
<dbReference type="InterPro" id="IPR051395">
    <property type="entry name" value="Cytochrome_c_Peroxidase/MauG"/>
</dbReference>
<evidence type="ECO:0000313" key="9">
    <source>
        <dbReference type="EMBL" id="CAL93896.1"/>
    </source>
</evidence>
<keyword evidence="2 6" id="KW-0349">Heme</keyword>
<protein>
    <submittedName>
        <fullName evidence="9">Cytochrome C peroxidase</fullName>
        <ecNumber evidence="9">1.11.1.5</ecNumber>
    </submittedName>
</protein>
<dbReference type="InterPro" id="IPR009056">
    <property type="entry name" value="Cyt_c-like_dom"/>
</dbReference>
<gene>
    <name evidence="9" type="ordered locus">azo1279</name>
</gene>
<evidence type="ECO:0000259" key="8">
    <source>
        <dbReference type="PROSITE" id="PS51007"/>
    </source>
</evidence>
<dbReference type="GO" id="GO:0020037">
    <property type="term" value="F:heme binding"/>
    <property type="evidence" value="ECO:0007669"/>
    <property type="project" value="InterPro"/>
</dbReference>
<name>A1K4Z1_AZOSB</name>
<dbReference type="STRING" id="62928.azo1279"/>
<keyword evidence="4 9" id="KW-0560">Oxidoreductase</keyword>
<evidence type="ECO:0000256" key="4">
    <source>
        <dbReference type="ARBA" id="ARBA00023002"/>
    </source>
</evidence>
<feature type="transmembrane region" description="Helical" evidence="7">
    <location>
        <begin position="21"/>
        <end position="42"/>
    </location>
</feature>
<evidence type="ECO:0000256" key="7">
    <source>
        <dbReference type="SAM" id="Phobius"/>
    </source>
</evidence>
<dbReference type="SUPFAM" id="SSF46626">
    <property type="entry name" value="Cytochrome c"/>
    <property type="match status" value="2"/>
</dbReference>
<keyword evidence="7" id="KW-0812">Transmembrane</keyword>
<dbReference type="AlphaFoldDB" id="A1K4Z1"/>
<dbReference type="EMBL" id="AM406670">
    <property type="protein sequence ID" value="CAL93896.1"/>
    <property type="molecule type" value="Genomic_DNA"/>
</dbReference>